<dbReference type="Proteomes" id="UP000076502">
    <property type="component" value="Unassembled WGS sequence"/>
</dbReference>
<accession>A0A154PSK9</accession>
<protein>
    <submittedName>
        <fullName evidence="1">Uncharacterized protein</fullName>
    </submittedName>
</protein>
<organism evidence="1 2">
    <name type="scientific">Dufourea novaeangliae</name>
    <name type="common">Sweat bee</name>
    <dbReference type="NCBI Taxonomy" id="178035"/>
    <lineage>
        <taxon>Eukaryota</taxon>
        <taxon>Metazoa</taxon>
        <taxon>Ecdysozoa</taxon>
        <taxon>Arthropoda</taxon>
        <taxon>Hexapoda</taxon>
        <taxon>Insecta</taxon>
        <taxon>Pterygota</taxon>
        <taxon>Neoptera</taxon>
        <taxon>Endopterygota</taxon>
        <taxon>Hymenoptera</taxon>
        <taxon>Apocrita</taxon>
        <taxon>Aculeata</taxon>
        <taxon>Apoidea</taxon>
        <taxon>Anthophila</taxon>
        <taxon>Halictidae</taxon>
        <taxon>Rophitinae</taxon>
        <taxon>Dufourea</taxon>
    </lineage>
</organism>
<dbReference type="AlphaFoldDB" id="A0A154PSK9"/>
<gene>
    <name evidence="1" type="ORF">WN55_07878</name>
</gene>
<name>A0A154PSK9_DUFNO</name>
<proteinExistence type="predicted"/>
<keyword evidence="2" id="KW-1185">Reference proteome</keyword>
<sequence length="57" mass="6178">MIDLRRFRSVRSGFRVLEGAVDSLVLGAVIEGLCTAGYVVNVSDLALRGPVSYKTHL</sequence>
<reference evidence="1 2" key="1">
    <citation type="submission" date="2015-07" db="EMBL/GenBank/DDBJ databases">
        <title>The genome of Dufourea novaeangliae.</title>
        <authorList>
            <person name="Pan H."/>
            <person name="Kapheim K."/>
        </authorList>
    </citation>
    <scope>NUCLEOTIDE SEQUENCE [LARGE SCALE GENOMIC DNA]</scope>
    <source>
        <strain evidence="1">0120121106</strain>
        <tissue evidence="1">Whole body</tissue>
    </source>
</reference>
<dbReference type="EMBL" id="KQ435147">
    <property type="protein sequence ID" value="KZC14899.1"/>
    <property type="molecule type" value="Genomic_DNA"/>
</dbReference>
<evidence type="ECO:0000313" key="1">
    <source>
        <dbReference type="EMBL" id="KZC14899.1"/>
    </source>
</evidence>
<evidence type="ECO:0000313" key="2">
    <source>
        <dbReference type="Proteomes" id="UP000076502"/>
    </source>
</evidence>